<dbReference type="CDD" id="cd00293">
    <property type="entry name" value="USP-like"/>
    <property type="match status" value="1"/>
</dbReference>
<accession>A0ABD5V2G6</accession>
<feature type="domain" description="UspA" evidence="2">
    <location>
        <begin position="1"/>
        <end position="136"/>
    </location>
</feature>
<dbReference type="InterPro" id="IPR006015">
    <property type="entry name" value="Universal_stress_UspA"/>
</dbReference>
<dbReference type="AlphaFoldDB" id="A0ABD5V2G6"/>
<sequence>MSETILVPIDDSERSTEALEFAFDSHPDAAFVALHVHEPVYGEGFAWREPDDGADDDDVERLLARVREFANEHGATLETVTSEGKPSDEIIEYTEENPVDAIVMGSHGREGASRVLLGSVAETVTRRSPVPVTVVR</sequence>
<evidence type="ECO:0000259" key="2">
    <source>
        <dbReference type="Pfam" id="PF00582"/>
    </source>
</evidence>
<dbReference type="Proteomes" id="UP001596312">
    <property type="component" value="Unassembled WGS sequence"/>
</dbReference>
<name>A0ABD5V2G6_9EURY</name>
<dbReference type="EMBL" id="JBHSXQ010000002">
    <property type="protein sequence ID" value="MFC6905106.1"/>
    <property type="molecule type" value="Genomic_DNA"/>
</dbReference>
<proteinExistence type="inferred from homology"/>
<dbReference type="Gene3D" id="3.40.50.620">
    <property type="entry name" value="HUPs"/>
    <property type="match status" value="1"/>
</dbReference>
<organism evidence="3 4">
    <name type="scientific">Halalkalicoccus tibetensis</name>
    <dbReference type="NCBI Taxonomy" id="175632"/>
    <lineage>
        <taxon>Archaea</taxon>
        <taxon>Methanobacteriati</taxon>
        <taxon>Methanobacteriota</taxon>
        <taxon>Stenosarchaea group</taxon>
        <taxon>Halobacteria</taxon>
        <taxon>Halobacteriales</taxon>
        <taxon>Halococcaceae</taxon>
        <taxon>Halalkalicoccus</taxon>
    </lineage>
</organism>
<keyword evidence="4" id="KW-1185">Reference proteome</keyword>
<gene>
    <name evidence="3" type="ORF">ACFQGH_07810</name>
</gene>
<evidence type="ECO:0000313" key="4">
    <source>
        <dbReference type="Proteomes" id="UP001596312"/>
    </source>
</evidence>
<evidence type="ECO:0000256" key="1">
    <source>
        <dbReference type="ARBA" id="ARBA00008791"/>
    </source>
</evidence>
<dbReference type="RefSeq" id="WP_340603619.1">
    <property type="nucleotide sequence ID" value="NZ_JBBMXV010000002.1"/>
</dbReference>
<dbReference type="SUPFAM" id="SSF52402">
    <property type="entry name" value="Adenine nucleotide alpha hydrolases-like"/>
    <property type="match status" value="1"/>
</dbReference>
<evidence type="ECO:0000313" key="3">
    <source>
        <dbReference type="EMBL" id="MFC6905106.1"/>
    </source>
</evidence>
<dbReference type="PANTHER" id="PTHR46268:SF24">
    <property type="entry name" value="UNIVERSAL STRESS PROTEIN"/>
    <property type="match status" value="1"/>
</dbReference>
<dbReference type="Pfam" id="PF00582">
    <property type="entry name" value="Usp"/>
    <property type="match status" value="1"/>
</dbReference>
<protein>
    <submittedName>
        <fullName evidence="3">Universal stress protein</fullName>
    </submittedName>
</protein>
<dbReference type="InterPro" id="IPR006016">
    <property type="entry name" value="UspA"/>
</dbReference>
<comment type="similarity">
    <text evidence="1">Belongs to the universal stress protein A family.</text>
</comment>
<comment type="caution">
    <text evidence="3">The sequence shown here is derived from an EMBL/GenBank/DDBJ whole genome shotgun (WGS) entry which is preliminary data.</text>
</comment>
<reference evidence="3 4" key="1">
    <citation type="journal article" date="2019" name="Int. J. Syst. Evol. Microbiol.">
        <title>The Global Catalogue of Microorganisms (GCM) 10K type strain sequencing project: providing services to taxonomists for standard genome sequencing and annotation.</title>
        <authorList>
            <consortium name="The Broad Institute Genomics Platform"/>
            <consortium name="The Broad Institute Genome Sequencing Center for Infectious Disease"/>
            <person name="Wu L."/>
            <person name="Ma J."/>
        </authorList>
    </citation>
    <scope>NUCLEOTIDE SEQUENCE [LARGE SCALE GENOMIC DNA]</scope>
    <source>
        <strain evidence="3 4">CGMCC 1.3240</strain>
    </source>
</reference>
<dbReference type="InterPro" id="IPR014729">
    <property type="entry name" value="Rossmann-like_a/b/a_fold"/>
</dbReference>
<dbReference type="PRINTS" id="PR01438">
    <property type="entry name" value="UNVRSLSTRESS"/>
</dbReference>
<dbReference type="PANTHER" id="PTHR46268">
    <property type="entry name" value="STRESS RESPONSE PROTEIN NHAX"/>
    <property type="match status" value="1"/>
</dbReference>